<evidence type="ECO:0000313" key="2">
    <source>
        <dbReference type="EMBL" id="MXU95227.1"/>
    </source>
</evidence>
<evidence type="ECO:0000256" key="1">
    <source>
        <dbReference type="SAM" id="SignalP"/>
    </source>
</evidence>
<proteinExistence type="predicted"/>
<feature type="chain" id="PRO_5025443476" evidence="1">
    <location>
        <begin position="23"/>
        <end position="181"/>
    </location>
</feature>
<protein>
    <submittedName>
        <fullName evidence="2">Putative secreted protein</fullName>
    </submittedName>
</protein>
<name>A0A6B0UZA9_IXORI</name>
<accession>A0A6B0UZA9</accession>
<feature type="signal peptide" evidence="1">
    <location>
        <begin position="1"/>
        <end position="22"/>
    </location>
</feature>
<sequence>MDSFVGLFFMLCFLSDLRIALSLQPFPLELEGHINLGTQNDCILIFVQWDYVPKIIIHGSLRSPSSAVLLPCLVLHHATKQLVFVLLLIFAVSPPHICSDINENEVCGYASKSFFCFYKMNLWLLQELLQNDYNQSHHCSYPLTPLFERGYGHGRERDDVAKQRHDWSNEDVGSIAVSAWR</sequence>
<keyword evidence="1" id="KW-0732">Signal</keyword>
<dbReference type="EMBL" id="GIFC01013144">
    <property type="protein sequence ID" value="MXU95227.1"/>
    <property type="molecule type" value="Transcribed_RNA"/>
</dbReference>
<organism evidence="2">
    <name type="scientific">Ixodes ricinus</name>
    <name type="common">Common tick</name>
    <name type="synonym">Acarus ricinus</name>
    <dbReference type="NCBI Taxonomy" id="34613"/>
    <lineage>
        <taxon>Eukaryota</taxon>
        <taxon>Metazoa</taxon>
        <taxon>Ecdysozoa</taxon>
        <taxon>Arthropoda</taxon>
        <taxon>Chelicerata</taxon>
        <taxon>Arachnida</taxon>
        <taxon>Acari</taxon>
        <taxon>Parasitiformes</taxon>
        <taxon>Ixodida</taxon>
        <taxon>Ixodoidea</taxon>
        <taxon>Ixodidae</taxon>
        <taxon>Ixodinae</taxon>
        <taxon>Ixodes</taxon>
    </lineage>
</organism>
<reference evidence="2" key="1">
    <citation type="submission" date="2019-12" db="EMBL/GenBank/DDBJ databases">
        <title>An insight into the sialome of adult female Ixodes ricinus ticks feeding for 6 days.</title>
        <authorList>
            <person name="Perner J."/>
            <person name="Ribeiro J.M.C."/>
        </authorList>
    </citation>
    <scope>NUCLEOTIDE SEQUENCE</scope>
    <source>
        <strain evidence="2">Semi-engorged</strain>
        <tissue evidence="2">Salivary glands</tissue>
    </source>
</reference>
<dbReference type="AlphaFoldDB" id="A0A6B0UZA9"/>